<evidence type="ECO:0000256" key="1">
    <source>
        <dbReference type="SAM" id="MobiDB-lite"/>
    </source>
</evidence>
<gene>
    <name evidence="2" type="ORF">FisN_8Lh158</name>
</gene>
<feature type="region of interest" description="Disordered" evidence="1">
    <location>
        <begin position="326"/>
        <end position="368"/>
    </location>
</feature>
<protein>
    <submittedName>
        <fullName evidence="2">Uncharacterized protein</fullName>
    </submittedName>
</protein>
<proteinExistence type="predicted"/>
<feature type="compositionally biased region" description="Basic residues" evidence="1">
    <location>
        <begin position="358"/>
        <end position="368"/>
    </location>
</feature>
<sequence length="368" mass="39912">MPAKVDVASDQLQGIISALRSIGMSSGEARSKGKNIAQAISEGKDAGDVEALLQSLYELQHEAPKIMAALQTAGYVRKNNEAVEQSADDENDVDEYYEEGEEDEPNSDEDDGPAVGHGISDDISIMSDLTTPTVISGDVNDEEHYHEVPLPPYAIGNESYEGHAMVVKAPKQKSLIQPVKAGQKNSRNTNQTQNFAPAPQSTKTLPSGGGAAAKRRNQYTQKMARLGVATELQQKPLPNVTRTKKKGKSARFSFDDIAVERSAWNSDDLSTNAIETAIYGEAPKSPVLPSSGRRIGKLQTQSLMDDTDDLFESGFDAFVPFTEGATPLTDFRDSSSSPEKTNSRKGKSRNSKSESSFRRKPPKKLALF</sequence>
<evidence type="ECO:0000313" key="2">
    <source>
        <dbReference type="EMBL" id="GAX12056.1"/>
    </source>
</evidence>
<feature type="region of interest" description="Disordered" evidence="1">
    <location>
        <begin position="82"/>
        <end position="126"/>
    </location>
</feature>
<reference evidence="2 3" key="1">
    <citation type="journal article" date="2015" name="Plant Cell">
        <title>Oil accumulation by the oleaginous diatom Fistulifera solaris as revealed by the genome and transcriptome.</title>
        <authorList>
            <person name="Tanaka T."/>
            <person name="Maeda Y."/>
            <person name="Veluchamy A."/>
            <person name="Tanaka M."/>
            <person name="Abida H."/>
            <person name="Marechal E."/>
            <person name="Bowler C."/>
            <person name="Muto M."/>
            <person name="Sunaga Y."/>
            <person name="Tanaka M."/>
            <person name="Yoshino T."/>
            <person name="Taniguchi T."/>
            <person name="Fukuda Y."/>
            <person name="Nemoto M."/>
            <person name="Matsumoto M."/>
            <person name="Wong P.S."/>
            <person name="Aburatani S."/>
            <person name="Fujibuchi W."/>
        </authorList>
    </citation>
    <scope>NUCLEOTIDE SEQUENCE [LARGE SCALE GENOMIC DNA]</scope>
    <source>
        <strain evidence="2 3">JPCC DA0580</strain>
    </source>
</reference>
<evidence type="ECO:0000313" key="3">
    <source>
        <dbReference type="Proteomes" id="UP000198406"/>
    </source>
</evidence>
<dbReference type="InParanoid" id="A0A1Z5JDN9"/>
<dbReference type="AlphaFoldDB" id="A0A1Z5JDN9"/>
<dbReference type="EMBL" id="BDSP01000048">
    <property type="protein sequence ID" value="GAX12056.1"/>
    <property type="molecule type" value="Genomic_DNA"/>
</dbReference>
<feature type="compositionally biased region" description="Acidic residues" evidence="1">
    <location>
        <begin position="86"/>
        <end position="112"/>
    </location>
</feature>
<feature type="compositionally biased region" description="Polar residues" evidence="1">
    <location>
        <begin position="183"/>
        <end position="205"/>
    </location>
</feature>
<keyword evidence="3" id="KW-1185">Reference proteome</keyword>
<name>A0A1Z5JDN9_FISSO</name>
<dbReference type="Proteomes" id="UP000198406">
    <property type="component" value="Unassembled WGS sequence"/>
</dbReference>
<dbReference type="OrthoDB" id="49023at2759"/>
<feature type="region of interest" description="Disordered" evidence="1">
    <location>
        <begin position="174"/>
        <end position="219"/>
    </location>
</feature>
<accession>A0A1Z5JDN9</accession>
<organism evidence="2 3">
    <name type="scientific">Fistulifera solaris</name>
    <name type="common">Oleaginous diatom</name>
    <dbReference type="NCBI Taxonomy" id="1519565"/>
    <lineage>
        <taxon>Eukaryota</taxon>
        <taxon>Sar</taxon>
        <taxon>Stramenopiles</taxon>
        <taxon>Ochrophyta</taxon>
        <taxon>Bacillariophyta</taxon>
        <taxon>Bacillariophyceae</taxon>
        <taxon>Bacillariophycidae</taxon>
        <taxon>Naviculales</taxon>
        <taxon>Naviculaceae</taxon>
        <taxon>Fistulifera</taxon>
    </lineage>
</organism>
<comment type="caution">
    <text evidence="2">The sequence shown here is derived from an EMBL/GenBank/DDBJ whole genome shotgun (WGS) entry which is preliminary data.</text>
</comment>